<keyword evidence="1" id="KW-0812">Transmembrane</keyword>
<keyword evidence="3" id="KW-1185">Reference proteome</keyword>
<feature type="transmembrane region" description="Helical" evidence="1">
    <location>
        <begin position="69"/>
        <end position="90"/>
    </location>
</feature>
<evidence type="ECO:0008006" key="4">
    <source>
        <dbReference type="Google" id="ProtNLM"/>
    </source>
</evidence>
<dbReference type="Proteomes" id="UP000019402">
    <property type="component" value="Unassembled WGS sequence"/>
</dbReference>
<feature type="transmembrane region" description="Helical" evidence="1">
    <location>
        <begin position="161"/>
        <end position="182"/>
    </location>
</feature>
<dbReference type="Gene3D" id="1.20.1530.20">
    <property type="match status" value="1"/>
</dbReference>
<dbReference type="AlphaFoldDB" id="W7Y4T7"/>
<feature type="transmembrane region" description="Helical" evidence="1">
    <location>
        <begin position="291"/>
        <end position="313"/>
    </location>
</feature>
<dbReference type="eggNOG" id="COG0385">
    <property type="taxonomic scope" value="Bacteria"/>
</dbReference>
<reference evidence="2 3" key="1">
    <citation type="journal article" date="2014" name="Genome Announc.">
        <title>Draft Genome Sequence of Cytophaga fermentans JCM 21142T, a Facultative Anaerobe Isolated from Marine Mud.</title>
        <authorList>
            <person name="Starns D."/>
            <person name="Oshima K."/>
            <person name="Suda W."/>
            <person name="Iino T."/>
            <person name="Yuki M."/>
            <person name="Inoue J."/>
            <person name="Kitamura K."/>
            <person name="Iida T."/>
            <person name="Darby A."/>
            <person name="Hattori M."/>
            <person name="Ohkuma M."/>
        </authorList>
    </citation>
    <scope>NUCLEOTIDE SEQUENCE [LARGE SCALE GENOMIC DNA]</scope>
    <source>
        <strain evidence="2 3">JCM 21142</strain>
    </source>
</reference>
<dbReference type="Pfam" id="PF13593">
    <property type="entry name" value="SBF_like"/>
    <property type="match status" value="1"/>
</dbReference>
<keyword evidence="1" id="KW-1133">Transmembrane helix</keyword>
<dbReference type="PANTHER" id="PTHR18640:SF5">
    <property type="entry name" value="SODIUM_BILE ACID COTRANSPORTER 7"/>
    <property type="match status" value="1"/>
</dbReference>
<dbReference type="GO" id="GO:0005886">
    <property type="term" value="C:plasma membrane"/>
    <property type="evidence" value="ECO:0007669"/>
    <property type="project" value="TreeGrafter"/>
</dbReference>
<comment type="caution">
    <text evidence="2">The sequence shown here is derived from an EMBL/GenBank/DDBJ whole genome shotgun (WGS) entry which is preliminary data.</text>
</comment>
<protein>
    <recommendedName>
        <fullName evidence="4">Sodium Bile acid symporter family protein</fullName>
    </recommendedName>
</protein>
<feature type="transmembrane region" description="Helical" evidence="1">
    <location>
        <begin position="129"/>
        <end position="149"/>
    </location>
</feature>
<keyword evidence="1" id="KW-0472">Membrane</keyword>
<sequence>MLKRIDGFIVGLLCMIALAYFYPGIGDENSWIQLEMITSIGISLIFFFYGLKLSPQSMKKGLSNFRLHILVQITTFVLFPLLIICLRPLVKTEETHLLWLALFFMAALPSTVSSSVVMVSIAKGNIPGAIFNASISGLIGIIITPLWMGLFMHTQEADFDFLASVTSLIIKILCPVLLGLALNKYLGNTVRKHGKYINLFDKCIILMIVYNSFSKSFVAQIFNDIRLAHLILTVVIIISLFTIIYGIIFAITLKLKFTKEDQITALFCGSKKSLVHGSVMANVLFKNMASQGIFIIPIMVYHSLQLITISFIAQRLGLKEK</sequence>
<accession>W7Y4T7</accession>
<feature type="transmembrane region" description="Helical" evidence="1">
    <location>
        <begin position="228"/>
        <end position="251"/>
    </location>
</feature>
<evidence type="ECO:0000313" key="3">
    <source>
        <dbReference type="Proteomes" id="UP000019402"/>
    </source>
</evidence>
<feature type="transmembrane region" description="Helical" evidence="1">
    <location>
        <begin position="31"/>
        <end position="49"/>
    </location>
</feature>
<dbReference type="InterPro" id="IPR038770">
    <property type="entry name" value="Na+/solute_symporter_sf"/>
</dbReference>
<dbReference type="InterPro" id="IPR016833">
    <property type="entry name" value="Put_Na-Bile_cotransptr"/>
</dbReference>
<dbReference type="PANTHER" id="PTHR18640">
    <property type="entry name" value="SOLUTE CARRIER FAMILY 10 MEMBER 7"/>
    <property type="match status" value="1"/>
</dbReference>
<dbReference type="STRING" id="869213.GCA_000517085_02753"/>
<evidence type="ECO:0000256" key="1">
    <source>
        <dbReference type="SAM" id="Phobius"/>
    </source>
</evidence>
<dbReference type="PIRSF" id="PIRSF026166">
    <property type="entry name" value="UCP026166"/>
    <property type="match status" value="1"/>
</dbReference>
<evidence type="ECO:0000313" key="2">
    <source>
        <dbReference type="EMBL" id="GAF02563.1"/>
    </source>
</evidence>
<feature type="transmembrane region" description="Helical" evidence="1">
    <location>
        <begin position="203"/>
        <end position="222"/>
    </location>
</feature>
<dbReference type="RefSeq" id="WP_027472286.1">
    <property type="nucleotide sequence ID" value="NZ_BAMD01000010.1"/>
</dbReference>
<dbReference type="EMBL" id="BAMD01000010">
    <property type="protein sequence ID" value="GAF02563.1"/>
    <property type="molecule type" value="Genomic_DNA"/>
</dbReference>
<organism evidence="2 3">
    <name type="scientific">Saccharicrinis fermentans DSM 9555 = JCM 21142</name>
    <dbReference type="NCBI Taxonomy" id="869213"/>
    <lineage>
        <taxon>Bacteria</taxon>
        <taxon>Pseudomonadati</taxon>
        <taxon>Bacteroidota</taxon>
        <taxon>Bacteroidia</taxon>
        <taxon>Marinilabiliales</taxon>
        <taxon>Marinilabiliaceae</taxon>
        <taxon>Saccharicrinis</taxon>
    </lineage>
</organism>
<feature type="transmembrane region" description="Helical" evidence="1">
    <location>
        <begin position="96"/>
        <end position="122"/>
    </location>
</feature>
<feature type="transmembrane region" description="Helical" evidence="1">
    <location>
        <begin position="7"/>
        <end position="25"/>
    </location>
</feature>
<proteinExistence type="predicted"/>
<name>W7Y4T7_9BACT</name>
<gene>
    <name evidence="2" type="ORF">JCM21142_31201</name>
</gene>
<dbReference type="OrthoDB" id="9792271at2"/>